<comment type="pathway">
    <text evidence="4">Lipid metabolism.</text>
</comment>
<keyword evidence="9" id="KW-0444">Lipid biosynthesis</keyword>
<dbReference type="UniPathway" id="UPA00557">
    <property type="reaction ID" value="UER00614"/>
</dbReference>
<evidence type="ECO:0000256" key="16">
    <source>
        <dbReference type="ARBA" id="ARBA00023209"/>
    </source>
</evidence>
<dbReference type="PANTHER" id="PTHR46382">
    <property type="entry name" value="PHOSPHATIDATE CYTIDYLYLTRANSFERASE"/>
    <property type="match status" value="1"/>
</dbReference>
<comment type="pathway">
    <text evidence="3 18">Phospholipid metabolism; CDP-diacylglycerol biosynthesis; CDP-diacylglycerol from sn-glycerol 3-phosphate: step 3/3.</text>
</comment>
<evidence type="ECO:0000313" key="20">
    <source>
        <dbReference type="EMBL" id="NKX45997.1"/>
    </source>
</evidence>
<dbReference type="AlphaFoldDB" id="A0A7X6H3A9"/>
<evidence type="ECO:0000313" key="21">
    <source>
        <dbReference type="Proteomes" id="UP000526408"/>
    </source>
</evidence>
<evidence type="ECO:0000256" key="11">
    <source>
        <dbReference type="ARBA" id="ARBA00022692"/>
    </source>
</evidence>
<evidence type="ECO:0000256" key="13">
    <source>
        <dbReference type="ARBA" id="ARBA00022989"/>
    </source>
</evidence>
<feature type="transmembrane region" description="Helical" evidence="19">
    <location>
        <begin position="168"/>
        <end position="188"/>
    </location>
</feature>
<dbReference type="Pfam" id="PF01148">
    <property type="entry name" value="CTP_transf_1"/>
    <property type="match status" value="1"/>
</dbReference>
<keyword evidence="17" id="KW-1208">Phospholipid metabolism</keyword>
<evidence type="ECO:0000256" key="9">
    <source>
        <dbReference type="ARBA" id="ARBA00022516"/>
    </source>
</evidence>
<keyword evidence="15 19" id="KW-0472">Membrane</keyword>
<accession>A0A7X6H3A9</accession>
<evidence type="ECO:0000256" key="17">
    <source>
        <dbReference type="ARBA" id="ARBA00023264"/>
    </source>
</evidence>
<dbReference type="EC" id="2.7.7.41" evidence="6 18"/>
<sequence length="263" mass="27340">MALARDSFADLATRVATGAAIACVGLAAVWAGGWWFTGLVLAVVATLVWELVRMLGGGPRRARMLGAMAAAAILAVKLLPVWAALPLAAAVPVTAVAVMQTNRRILGGMLAMILVAGVGLILHRDSFGLVWMLWLVLLVAATDILGYFAGRILGGPKFWPRVSPKKTWSGTVAGWVGAALVGWAFMAATGSGPELIAISVLLSFAGQMGDILESAVKRHAGVKDSSNLLPGHGGVYDRFDALLGAAFVLVIIETFTAFPLLPG</sequence>
<keyword evidence="8" id="KW-1003">Cell membrane</keyword>
<dbReference type="RefSeq" id="WP_168624390.1">
    <property type="nucleotide sequence ID" value="NZ_JAAZQQ010000006.1"/>
</dbReference>
<dbReference type="Proteomes" id="UP000526408">
    <property type="component" value="Unassembled WGS sequence"/>
</dbReference>
<dbReference type="InterPro" id="IPR000374">
    <property type="entry name" value="PC_trans"/>
</dbReference>
<keyword evidence="14" id="KW-0443">Lipid metabolism</keyword>
<evidence type="ECO:0000256" key="5">
    <source>
        <dbReference type="ARBA" id="ARBA00010185"/>
    </source>
</evidence>
<gene>
    <name evidence="20" type="ORF">HCU73_15485</name>
</gene>
<keyword evidence="11 18" id="KW-0812">Transmembrane</keyword>
<protein>
    <recommendedName>
        <fullName evidence="7 18">Phosphatidate cytidylyltransferase</fullName>
        <ecNumber evidence="6 18">2.7.7.41</ecNumber>
    </recommendedName>
</protein>
<feature type="transmembrane region" description="Helical" evidence="19">
    <location>
        <begin position="241"/>
        <end position="261"/>
    </location>
</feature>
<evidence type="ECO:0000256" key="2">
    <source>
        <dbReference type="ARBA" id="ARBA00004651"/>
    </source>
</evidence>
<comment type="caution">
    <text evidence="20">The sequence shown here is derived from an EMBL/GenBank/DDBJ whole genome shotgun (WGS) entry which is preliminary data.</text>
</comment>
<dbReference type="PROSITE" id="PS01315">
    <property type="entry name" value="CDS"/>
    <property type="match status" value="1"/>
</dbReference>
<evidence type="ECO:0000256" key="1">
    <source>
        <dbReference type="ARBA" id="ARBA00001698"/>
    </source>
</evidence>
<evidence type="ECO:0000256" key="19">
    <source>
        <dbReference type="SAM" id="Phobius"/>
    </source>
</evidence>
<feature type="transmembrane region" description="Helical" evidence="19">
    <location>
        <begin position="105"/>
        <end position="122"/>
    </location>
</feature>
<feature type="transmembrane region" description="Helical" evidence="19">
    <location>
        <begin position="64"/>
        <end position="85"/>
    </location>
</feature>
<evidence type="ECO:0000256" key="14">
    <source>
        <dbReference type="ARBA" id="ARBA00023098"/>
    </source>
</evidence>
<comment type="similarity">
    <text evidence="5 18">Belongs to the CDS family.</text>
</comment>
<evidence type="ECO:0000256" key="18">
    <source>
        <dbReference type="RuleBase" id="RU003938"/>
    </source>
</evidence>
<comment type="subcellular location">
    <subcellularLocation>
        <location evidence="2">Cell membrane</location>
        <topology evidence="2">Multi-pass membrane protein</topology>
    </subcellularLocation>
</comment>
<evidence type="ECO:0000256" key="8">
    <source>
        <dbReference type="ARBA" id="ARBA00022475"/>
    </source>
</evidence>
<name>A0A7X6H3A9_9RHOB</name>
<keyword evidence="13 19" id="KW-1133">Transmembrane helix</keyword>
<feature type="transmembrane region" description="Helical" evidence="19">
    <location>
        <begin position="34"/>
        <end position="52"/>
    </location>
</feature>
<keyword evidence="16" id="KW-0594">Phospholipid biosynthesis</keyword>
<proteinExistence type="inferred from homology"/>
<dbReference type="EMBL" id="JAAZQQ010000006">
    <property type="protein sequence ID" value="NKX45997.1"/>
    <property type="molecule type" value="Genomic_DNA"/>
</dbReference>
<dbReference type="PANTHER" id="PTHR46382:SF1">
    <property type="entry name" value="PHOSPHATIDATE CYTIDYLYLTRANSFERASE"/>
    <property type="match status" value="1"/>
</dbReference>
<evidence type="ECO:0000256" key="4">
    <source>
        <dbReference type="ARBA" id="ARBA00005189"/>
    </source>
</evidence>
<evidence type="ECO:0000256" key="6">
    <source>
        <dbReference type="ARBA" id="ARBA00012487"/>
    </source>
</evidence>
<evidence type="ECO:0000256" key="3">
    <source>
        <dbReference type="ARBA" id="ARBA00005119"/>
    </source>
</evidence>
<keyword evidence="12 18" id="KW-0548">Nucleotidyltransferase</keyword>
<organism evidence="20 21">
    <name type="scientific">Roseicyclus persicicus</name>
    <dbReference type="NCBI Taxonomy" id="2650661"/>
    <lineage>
        <taxon>Bacteria</taxon>
        <taxon>Pseudomonadati</taxon>
        <taxon>Pseudomonadota</taxon>
        <taxon>Alphaproteobacteria</taxon>
        <taxon>Rhodobacterales</taxon>
        <taxon>Roseobacteraceae</taxon>
        <taxon>Roseicyclus</taxon>
    </lineage>
</organism>
<evidence type="ECO:0000256" key="7">
    <source>
        <dbReference type="ARBA" id="ARBA00019373"/>
    </source>
</evidence>
<evidence type="ECO:0000256" key="12">
    <source>
        <dbReference type="ARBA" id="ARBA00022695"/>
    </source>
</evidence>
<comment type="catalytic activity">
    <reaction evidence="1 18">
        <text>a 1,2-diacyl-sn-glycero-3-phosphate + CTP + H(+) = a CDP-1,2-diacyl-sn-glycerol + diphosphate</text>
        <dbReference type="Rhea" id="RHEA:16229"/>
        <dbReference type="ChEBI" id="CHEBI:15378"/>
        <dbReference type="ChEBI" id="CHEBI:33019"/>
        <dbReference type="ChEBI" id="CHEBI:37563"/>
        <dbReference type="ChEBI" id="CHEBI:58332"/>
        <dbReference type="ChEBI" id="CHEBI:58608"/>
        <dbReference type="EC" id="2.7.7.41"/>
    </reaction>
</comment>
<evidence type="ECO:0000256" key="10">
    <source>
        <dbReference type="ARBA" id="ARBA00022679"/>
    </source>
</evidence>
<evidence type="ECO:0000256" key="15">
    <source>
        <dbReference type="ARBA" id="ARBA00023136"/>
    </source>
</evidence>
<feature type="transmembrane region" description="Helical" evidence="19">
    <location>
        <begin position="129"/>
        <end position="148"/>
    </location>
</feature>
<reference evidence="20 21" key="1">
    <citation type="submission" date="2020-04" db="EMBL/GenBank/DDBJ databases">
        <authorList>
            <person name="Yoon J."/>
        </authorList>
    </citation>
    <scope>NUCLEOTIDE SEQUENCE [LARGE SCALE GENOMIC DNA]</scope>
    <source>
        <strain evidence="20 21">KMU-115</strain>
    </source>
</reference>
<keyword evidence="10 18" id="KW-0808">Transferase</keyword>
<keyword evidence="21" id="KW-1185">Reference proteome</keyword>
<dbReference type="GO" id="GO:0004605">
    <property type="term" value="F:phosphatidate cytidylyltransferase activity"/>
    <property type="evidence" value="ECO:0007669"/>
    <property type="project" value="UniProtKB-EC"/>
</dbReference>
<dbReference type="GO" id="GO:0016024">
    <property type="term" value="P:CDP-diacylglycerol biosynthetic process"/>
    <property type="evidence" value="ECO:0007669"/>
    <property type="project" value="UniProtKB-UniPathway"/>
</dbReference>
<dbReference type="GO" id="GO:0005886">
    <property type="term" value="C:plasma membrane"/>
    <property type="evidence" value="ECO:0007669"/>
    <property type="project" value="UniProtKB-SubCell"/>
</dbReference>